<accession>A0A367QIZ2</accession>
<feature type="coiled-coil region" evidence="1">
    <location>
        <begin position="142"/>
        <end position="170"/>
    </location>
</feature>
<proteinExistence type="predicted"/>
<name>A0A367QIZ2_9NOSO</name>
<keyword evidence="3" id="KW-1185">Reference proteome</keyword>
<evidence type="ECO:0000256" key="1">
    <source>
        <dbReference type="SAM" id="Coils"/>
    </source>
</evidence>
<dbReference type="EMBL" id="LXQD01000320">
    <property type="protein sequence ID" value="RCJ24025.1"/>
    <property type="molecule type" value="Genomic_DNA"/>
</dbReference>
<evidence type="ECO:0000313" key="3">
    <source>
        <dbReference type="Proteomes" id="UP000252107"/>
    </source>
</evidence>
<evidence type="ECO:0008006" key="4">
    <source>
        <dbReference type="Google" id="ProtNLM"/>
    </source>
</evidence>
<dbReference type="AlphaFoldDB" id="A0A367QIZ2"/>
<comment type="caution">
    <text evidence="2">The sequence shown here is derived from an EMBL/GenBank/DDBJ whole genome shotgun (WGS) entry which is preliminary data.</text>
</comment>
<evidence type="ECO:0000313" key="2">
    <source>
        <dbReference type="EMBL" id="RCJ24025.1"/>
    </source>
</evidence>
<keyword evidence="1" id="KW-0175">Coiled coil</keyword>
<gene>
    <name evidence="2" type="ORF">A6770_28680</name>
</gene>
<organism evidence="2 3">
    <name type="scientific">Nostoc minutum NIES-26</name>
    <dbReference type="NCBI Taxonomy" id="1844469"/>
    <lineage>
        <taxon>Bacteria</taxon>
        <taxon>Bacillati</taxon>
        <taxon>Cyanobacteriota</taxon>
        <taxon>Cyanophyceae</taxon>
        <taxon>Nostocales</taxon>
        <taxon>Nostocaceae</taxon>
        <taxon>Nostoc</taxon>
    </lineage>
</organism>
<sequence length="258" mass="28743">MSQIEVTQIIEQIKEEIEVDASGKAKASVRATARLAGVDEKAIRHTLENAEQKPSKLAVMLMQHGFQSAELKQWKKNGIPDIAIAIILEYYAFDANRYCNPQARLVCRSFNAIGIRAWIQEKLGWAKPATSHETALTQIQLLAAIAQQMAEQEQRLLQQQQQQAEILSRLKDVEIEQDRFNTPCGHKYSIVGFATLQGLEISAKDASAKGKKASALCRKQGIEVERIHDPRFGKVGLYPESVLIEVFSSNSKDKAIAS</sequence>
<protein>
    <recommendedName>
        <fullName evidence="4">DNA-damage-inducible protein D</fullName>
    </recommendedName>
</protein>
<dbReference type="Proteomes" id="UP000252107">
    <property type="component" value="Unassembled WGS sequence"/>
</dbReference>
<reference evidence="2" key="1">
    <citation type="submission" date="2016-04" db="EMBL/GenBank/DDBJ databases">
        <authorList>
            <person name="Tabuchi Yagui T.R."/>
        </authorList>
    </citation>
    <scope>NUCLEOTIDE SEQUENCE [LARGE SCALE GENOMIC DNA]</scope>
    <source>
        <strain evidence="2">NIES-26</strain>
    </source>
</reference>